<gene>
    <name evidence="4" type="ORF">FRX31_008380</name>
</gene>
<feature type="repeat" description="PPR" evidence="3">
    <location>
        <begin position="303"/>
        <end position="337"/>
    </location>
</feature>
<dbReference type="PROSITE" id="PS51375">
    <property type="entry name" value="PPR"/>
    <property type="match status" value="7"/>
</dbReference>
<dbReference type="EMBL" id="JABWDY010008656">
    <property type="protein sequence ID" value="KAF5202033.1"/>
    <property type="molecule type" value="Genomic_DNA"/>
</dbReference>
<dbReference type="AlphaFoldDB" id="A0A7J6WY81"/>
<reference evidence="4 5" key="1">
    <citation type="submission" date="2020-06" db="EMBL/GenBank/DDBJ databases">
        <title>Transcriptomic and genomic resources for Thalictrum thalictroides and T. hernandezii: Facilitating candidate gene discovery in an emerging model plant lineage.</title>
        <authorList>
            <person name="Arias T."/>
            <person name="Riano-Pachon D.M."/>
            <person name="Di Stilio V.S."/>
        </authorList>
    </citation>
    <scope>NUCLEOTIDE SEQUENCE [LARGE SCALE GENOMIC DNA]</scope>
    <source>
        <strain evidence="5">cv. WT478/WT964</strain>
        <tissue evidence="4">Leaves</tissue>
    </source>
</reference>
<dbReference type="Pfam" id="PF13041">
    <property type="entry name" value="PPR_2"/>
    <property type="match status" value="2"/>
</dbReference>
<dbReference type="Pfam" id="PF12854">
    <property type="entry name" value="PPR_1"/>
    <property type="match status" value="1"/>
</dbReference>
<dbReference type="Proteomes" id="UP000554482">
    <property type="component" value="Unassembled WGS sequence"/>
</dbReference>
<evidence type="ECO:0000256" key="1">
    <source>
        <dbReference type="ARBA" id="ARBA00007626"/>
    </source>
</evidence>
<feature type="repeat" description="PPR" evidence="3">
    <location>
        <begin position="411"/>
        <end position="445"/>
    </location>
</feature>
<dbReference type="OrthoDB" id="767661at2759"/>
<dbReference type="Pfam" id="PF01535">
    <property type="entry name" value="PPR"/>
    <property type="match status" value="4"/>
</dbReference>
<evidence type="ECO:0000256" key="3">
    <source>
        <dbReference type="PROSITE-ProRule" id="PRU00708"/>
    </source>
</evidence>
<comment type="caution">
    <text evidence="4">The sequence shown here is derived from an EMBL/GenBank/DDBJ whole genome shotgun (WGS) entry which is preliminary data.</text>
</comment>
<sequence length="513" mass="58591">MKPLIRWPKLLNPTQLSQIIRDHQKNPLTAFRIFNEAKSRYPNYRHNGPVYATMINILAGTGRLSEMEDVIHQMKEDSCQCKDSIFATVIQTYANSGLLDEAVSLFRNLPHFNCVNWTQSFNTLLHILLHDQKNESKLLETARQLYLNNSMGWEVRNRIPSLNLFIEALCRRNRSDLALEIFQEMNSLCSSPDRDTYRVLMRGLCEDGRLNEATHLLYSMFWKISQKGSGEDIIVYRTLLEAMCDSGQVEEAVEILGKVLRKGLKTPKQRRQGFSLRQFLEIENTEGIKGLINQALIKGVVPSLSTYSAMSIDLYSRGKFDDADRVFDESRQRGFSPSLSMYEAKIEALCKDGRAGIAAVKVIEEDMVEGNCVPTVRTYKILVQGLCNEGKSMIGLKYLDKMAKQVGCVADKEIYNVLVEGLCSERRFIEASKVFEKMLNKRYWPSVASYNRLLEGLCVVGRRYEVVFLLEEMTSQGELPDVSVWNSLVKLMCSDSTDTNDWVKMLQHLTNSS</sequence>
<name>A0A7J6WY81_THATH</name>
<evidence type="ECO:0000313" key="5">
    <source>
        <dbReference type="Proteomes" id="UP000554482"/>
    </source>
</evidence>
<organism evidence="4 5">
    <name type="scientific">Thalictrum thalictroides</name>
    <name type="common">Rue-anemone</name>
    <name type="synonym">Anemone thalictroides</name>
    <dbReference type="NCBI Taxonomy" id="46969"/>
    <lineage>
        <taxon>Eukaryota</taxon>
        <taxon>Viridiplantae</taxon>
        <taxon>Streptophyta</taxon>
        <taxon>Embryophyta</taxon>
        <taxon>Tracheophyta</taxon>
        <taxon>Spermatophyta</taxon>
        <taxon>Magnoliopsida</taxon>
        <taxon>Ranunculales</taxon>
        <taxon>Ranunculaceae</taxon>
        <taxon>Thalictroideae</taxon>
        <taxon>Thalictrum</taxon>
    </lineage>
</organism>
<dbReference type="NCBIfam" id="TIGR00756">
    <property type="entry name" value="PPR"/>
    <property type="match status" value="4"/>
</dbReference>
<dbReference type="InterPro" id="IPR011990">
    <property type="entry name" value="TPR-like_helical_dom_sf"/>
</dbReference>
<comment type="similarity">
    <text evidence="1">Belongs to the PPR family. P subfamily.</text>
</comment>
<dbReference type="Gene3D" id="1.25.40.10">
    <property type="entry name" value="Tetratricopeptide repeat domain"/>
    <property type="match status" value="4"/>
</dbReference>
<feature type="repeat" description="PPR" evidence="3">
    <location>
        <begin position="232"/>
        <end position="266"/>
    </location>
</feature>
<accession>A0A7J6WY81</accession>
<keyword evidence="2" id="KW-0677">Repeat</keyword>
<feature type="repeat" description="PPR" evidence="3">
    <location>
        <begin position="193"/>
        <end position="223"/>
    </location>
</feature>
<feature type="repeat" description="PPR" evidence="3">
    <location>
        <begin position="446"/>
        <end position="480"/>
    </location>
</feature>
<evidence type="ECO:0000313" key="4">
    <source>
        <dbReference type="EMBL" id="KAF5202033.1"/>
    </source>
</evidence>
<evidence type="ECO:0000256" key="2">
    <source>
        <dbReference type="ARBA" id="ARBA00022737"/>
    </source>
</evidence>
<feature type="repeat" description="PPR" evidence="3">
    <location>
        <begin position="158"/>
        <end position="192"/>
    </location>
</feature>
<dbReference type="PANTHER" id="PTHR47941">
    <property type="entry name" value="PENTATRICOPEPTIDE REPEAT-CONTAINING PROTEIN 3, MITOCHONDRIAL"/>
    <property type="match status" value="1"/>
</dbReference>
<keyword evidence="5" id="KW-1185">Reference proteome</keyword>
<dbReference type="InterPro" id="IPR002885">
    <property type="entry name" value="PPR_rpt"/>
</dbReference>
<feature type="repeat" description="PPR" evidence="3">
    <location>
        <begin position="47"/>
        <end position="81"/>
    </location>
</feature>
<protein>
    <submittedName>
        <fullName evidence="4">Pentatricopeptide repeat-containing protein</fullName>
    </submittedName>
</protein>
<proteinExistence type="inferred from homology"/>